<dbReference type="Proteomes" id="UP000812287">
    <property type="component" value="Unassembled WGS sequence"/>
</dbReference>
<comment type="similarity">
    <text evidence="1">Belongs to the trichodiene synthase family.</text>
</comment>
<evidence type="ECO:0000256" key="2">
    <source>
        <dbReference type="ARBA" id="ARBA00023239"/>
    </source>
</evidence>
<comment type="caution">
    <text evidence="3">The sequence shown here is derived from an EMBL/GenBank/DDBJ whole genome shotgun (WGS) entry which is preliminary data.</text>
</comment>
<gene>
    <name evidence="3" type="ORF">BT62DRAFT_970060</name>
</gene>
<organism evidence="3 4">
    <name type="scientific">Guyanagaster necrorhizus</name>
    <dbReference type="NCBI Taxonomy" id="856835"/>
    <lineage>
        <taxon>Eukaryota</taxon>
        <taxon>Fungi</taxon>
        <taxon>Dikarya</taxon>
        <taxon>Basidiomycota</taxon>
        <taxon>Agaricomycotina</taxon>
        <taxon>Agaricomycetes</taxon>
        <taxon>Agaricomycetidae</taxon>
        <taxon>Agaricales</taxon>
        <taxon>Marasmiineae</taxon>
        <taxon>Physalacriaceae</taxon>
        <taxon>Guyanagaster</taxon>
    </lineage>
</organism>
<evidence type="ECO:0000313" key="3">
    <source>
        <dbReference type="EMBL" id="KAG7444921.1"/>
    </source>
</evidence>
<dbReference type="Gene3D" id="1.10.600.10">
    <property type="entry name" value="Farnesyl Diphosphate Synthase"/>
    <property type="match status" value="1"/>
</dbReference>
<keyword evidence="4" id="KW-1185">Reference proteome</keyword>
<accession>A0A9P8ARI2</accession>
<protein>
    <submittedName>
        <fullName evidence="3">Terpenoid synthase</fullName>
    </submittedName>
</protein>
<sequence>MAPSTLSVETIRSLRESIHLLLDRCSVDLQTQRSIPFDNELFLLACKEAARQSLIVDAHVTGSFRPYIKQGADTITACFPHIQDIPSRVYMILYLASFFYLDDKFTPGYESDGENMAQELFRCVTGRTTPSDPIQKLYWFLVTEAPTFFPNSPASNIIITGSLNFITSAILDSRTQGMNIPASAKRYTTFSRDMSGFNEVFGIFIFPSSVPITAYITALPDLMVFIGCANDVLSFYKEESAGEVMNQVSLLASCDNCPKIEAVQKLVDTTVQAHRNILDTLCPNKVALHAYLSFSDGYLRAHIGISRYRLEELGFRSGLVSFDPMACM</sequence>
<dbReference type="GeneID" id="66111264"/>
<dbReference type="GO" id="GO:0016838">
    <property type="term" value="F:carbon-oxygen lyase activity, acting on phosphates"/>
    <property type="evidence" value="ECO:0007669"/>
    <property type="project" value="InterPro"/>
</dbReference>
<dbReference type="EMBL" id="MU250538">
    <property type="protein sequence ID" value="KAG7444921.1"/>
    <property type="molecule type" value="Genomic_DNA"/>
</dbReference>
<dbReference type="SUPFAM" id="SSF48576">
    <property type="entry name" value="Terpenoid synthases"/>
    <property type="match status" value="1"/>
</dbReference>
<evidence type="ECO:0000313" key="4">
    <source>
        <dbReference type="Proteomes" id="UP000812287"/>
    </source>
</evidence>
<dbReference type="InterPro" id="IPR008949">
    <property type="entry name" value="Isoprenoid_synthase_dom_sf"/>
</dbReference>
<proteinExistence type="inferred from homology"/>
<dbReference type="OrthoDB" id="2998174at2759"/>
<reference evidence="3" key="1">
    <citation type="submission" date="2020-11" db="EMBL/GenBank/DDBJ databases">
        <title>Adaptations for nitrogen fixation in a non-lichenized fungal sporocarp promotes dispersal by wood-feeding termites.</title>
        <authorList>
            <consortium name="DOE Joint Genome Institute"/>
            <person name="Koch R.A."/>
            <person name="Yoon G."/>
            <person name="Arayal U."/>
            <person name="Lail K."/>
            <person name="Amirebrahimi M."/>
            <person name="Labutti K."/>
            <person name="Lipzen A."/>
            <person name="Riley R."/>
            <person name="Barry K."/>
            <person name="Henrissat B."/>
            <person name="Grigoriev I.V."/>
            <person name="Herr J.R."/>
            <person name="Aime M.C."/>
        </authorList>
    </citation>
    <scope>NUCLEOTIDE SEQUENCE</scope>
    <source>
        <strain evidence="3">MCA 3950</strain>
    </source>
</reference>
<dbReference type="AlphaFoldDB" id="A0A9P8ARI2"/>
<dbReference type="InterPro" id="IPR024652">
    <property type="entry name" value="Trichodiene_synth"/>
</dbReference>
<dbReference type="RefSeq" id="XP_043038421.1">
    <property type="nucleotide sequence ID" value="XM_043188967.1"/>
</dbReference>
<name>A0A9P8ARI2_9AGAR</name>
<evidence type="ECO:0000256" key="1">
    <source>
        <dbReference type="ARBA" id="ARBA00007946"/>
    </source>
</evidence>
<dbReference type="Pfam" id="PF06330">
    <property type="entry name" value="TRI5"/>
    <property type="match status" value="1"/>
</dbReference>
<keyword evidence="2" id="KW-0456">Lyase</keyword>